<name>A0A1V9XP43_9ACAR</name>
<sequence>EKSKASRNGTIGGGSRLKSGHKKKKRKKGSRSKGKRGKSNRGSASTESLASVLSGSSNCEDKRPREREVMCSSVLSTANLQGSIMKCSNQNLMGSRLMGSSLGAGRMGELGRLKSSQLVAKPNCEQSIKRAKPGPMLRPMPTVQTTAPPEQFNEEDCGYQQ</sequence>
<feature type="compositionally biased region" description="Polar residues" evidence="1">
    <location>
        <begin position="44"/>
        <end position="58"/>
    </location>
</feature>
<evidence type="ECO:0000313" key="2">
    <source>
        <dbReference type="EMBL" id="OQR75183.1"/>
    </source>
</evidence>
<dbReference type="EMBL" id="MNPL01006706">
    <property type="protein sequence ID" value="OQR75183.1"/>
    <property type="molecule type" value="Genomic_DNA"/>
</dbReference>
<dbReference type="Proteomes" id="UP000192247">
    <property type="component" value="Unassembled WGS sequence"/>
</dbReference>
<feature type="compositionally biased region" description="Acidic residues" evidence="1">
    <location>
        <begin position="152"/>
        <end position="161"/>
    </location>
</feature>
<feature type="region of interest" description="Disordered" evidence="1">
    <location>
        <begin position="1"/>
        <end position="68"/>
    </location>
</feature>
<organism evidence="2 3">
    <name type="scientific">Tropilaelaps mercedesae</name>
    <dbReference type="NCBI Taxonomy" id="418985"/>
    <lineage>
        <taxon>Eukaryota</taxon>
        <taxon>Metazoa</taxon>
        <taxon>Ecdysozoa</taxon>
        <taxon>Arthropoda</taxon>
        <taxon>Chelicerata</taxon>
        <taxon>Arachnida</taxon>
        <taxon>Acari</taxon>
        <taxon>Parasitiformes</taxon>
        <taxon>Mesostigmata</taxon>
        <taxon>Gamasina</taxon>
        <taxon>Dermanyssoidea</taxon>
        <taxon>Laelapidae</taxon>
        <taxon>Tropilaelaps</taxon>
    </lineage>
</organism>
<keyword evidence="3" id="KW-1185">Reference proteome</keyword>
<gene>
    <name evidence="2" type="ORF">BIW11_08594</name>
</gene>
<dbReference type="OrthoDB" id="10432582at2759"/>
<evidence type="ECO:0000256" key="1">
    <source>
        <dbReference type="SAM" id="MobiDB-lite"/>
    </source>
</evidence>
<protein>
    <submittedName>
        <fullName evidence="2">Uncharacterized protein</fullName>
    </submittedName>
</protein>
<dbReference type="InParanoid" id="A0A1V9XP43"/>
<feature type="compositionally biased region" description="Basic and acidic residues" evidence="1">
    <location>
        <begin position="59"/>
        <end position="68"/>
    </location>
</feature>
<feature type="non-terminal residue" evidence="2">
    <location>
        <position position="1"/>
    </location>
</feature>
<feature type="compositionally biased region" description="Basic residues" evidence="1">
    <location>
        <begin position="18"/>
        <end position="39"/>
    </location>
</feature>
<dbReference type="AlphaFoldDB" id="A0A1V9XP43"/>
<proteinExistence type="predicted"/>
<evidence type="ECO:0000313" key="3">
    <source>
        <dbReference type="Proteomes" id="UP000192247"/>
    </source>
</evidence>
<feature type="region of interest" description="Disordered" evidence="1">
    <location>
        <begin position="115"/>
        <end position="161"/>
    </location>
</feature>
<comment type="caution">
    <text evidence="2">The sequence shown here is derived from an EMBL/GenBank/DDBJ whole genome shotgun (WGS) entry which is preliminary data.</text>
</comment>
<reference evidence="2 3" key="1">
    <citation type="journal article" date="2017" name="Gigascience">
        <title>Draft genome of the honey bee ectoparasitic mite, Tropilaelaps mercedesae, is shaped by the parasitic life history.</title>
        <authorList>
            <person name="Dong X."/>
            <person name="Armstrong S.D."/>
            <person name="Xia D."/>
            <person name="Makepeace B.L."/>
            <person name="Darby A.C."/>
            <person name="Kadowaki T."/>
        </authorList>
    </citation>
    <scope>NUCLEOTIDE SEQUENCE [LARGE SCALE GENOMIC DNA]</scope>
    <source>
        <strain evidence="2">Wuxi-XJTLU</strain>
    </source>
</reference>
<accession>A0A1V9XP43</accession>